<dbReference type="Gene3D" id="2.40.30.10">
    <property type="entry name" value="Translation factors"/>
    <property type="match status" value="2"/>
</dbReference>
<evidence type="ECO:0000313" key="8">
    <source>
        <dbReference type="Proteomes" id="UP001153714"/>
    </source>
</evidence>
<dbReference type="PANTHER" id="PTHR11229">
    <property type="entry name" value="50S RIBOSOMAL PROTEIN L3"/>
    <property type="match status" value="1"/>
</dbReference>
<evidence type="ECO:0000256" key="3">
    <source>
        <dbReference type="ARBA" id="ARBA00023274"/>
    </source>
</evidence>
<dbReference type="GO" id="GO:0005762">
    <property type="term" value="C:mitochondrial large ribosomal subunit"/>
    <property type="evidence" value="ECO:0007669"/>
    <property type="project" value="TreeGrafter"/>
</dbReference>
<accession>A0A9P0C324</accession>
<dbReference type="InterPro" id="IPR009000">
    <property type="entry name" value="Transl_B-barrel_sf"/>
</dbReference>
<dbReference type="Pfam" id="PF00297">
    <property type="entry name" value="Ribosomal_L3"/>
    <property type="match status" value="1"/>
</dbReference>
<sequence length="356" mass="41092">MANNLKILCTKLSKLRLDHIVTRSAVFTVKYRPPYWYQPKERVLSDEYLTQDNKKFIEEFINDRKNTQQELESPLVNGTFQISQQWNRSTRRVGLVARKIGNYPIWSKDGKKMQTTLLQVVDNHVIKYIPPEEFNPMKTTELKWREKRRLGCILVGSETIDPTTVTKDYTDLFSRVGMLPKKHLFRFMVSPEAALPTGTPLFASHFRVGDYIDVRAKTMDRGFQGVMKRWGFKGMPASHGVTKTHRRPGNIGAGGEKARVWPGTKMPGHMGNRWRTLRGVKILRINTKYNVIWTLGVAIPGETGAMCYLFDTVLPLRKLESSPPFPTYLPSNDELIEYYDECVHPFADRTLTFEET</sequence>
<protein>
    <recommendedName>
        <fullName evidence="4">Large ribosomal subunit protein uL3m</fullName>
    </recommendedName>
    <alternativeName>
        <fullName evidence="5">39S ribosomal protein L3, mitochondrial</fullName>
    </alternativeName>
</protein>
<dbReference type="GO" id="GO:0003735">
    <property type="term" value="F:structural constituent of ribosome"/>
    <property type="evidence" value="ECO:0007669"/>
    <property type="project" value="InterPro"/>
</dbReference>
<dbReference type="InterPro" id="IPR019927">
    <property type="entry name" value="Ribosomal_uL3_bac/org-type"/>
</dbReference>
<reference evidence="7" key="2">
    <citation type="submission" date="2022-10" db="EMBL/GenBank/DDBJ databases">
        <authorList>
            <consortium name="ENA_rothamsted_submissions"/>
            <consortium name="culmorum"/>
            <person name="King R."/>
        </authorList>
    </citation>
    <scope>NUCLEOTIDE SEQUENCE</scope>
</reference>
<dbReference type="NCBIfam" id="TIGR03625">
    <property type="entry name" value="L3_bact"/>
    <property type="match status" value="1"/>
</dbReference>
<feature type="region of interest" description="Disordered" evidence="6">
    <location>
        <begin position="238"/>
        <end position="258"/>
    </location>
</feature>
<dbReference type="PANTHER" id="PTHR11229:SF8">
    <property type="entry name" value="LARGE RIBOSOMAL SUBUNIT PROTEIN UL3M"/>
    <property type="match status" value="1"/>
</dbReference>
<gene>
    <name evidence="7" type="ORF">DIATSA_LOCUS2371</name>
</gene>
<evidence type="ECO:0000256" key="2">
    <source>
        <dbReference type="ARBA" id="ARBA00022980"/>
    </source>
</evidence>
<dbReference type="Proteomes" id="UP001153714">
    <property type="component" value="Chromosome 12"/>
</dbReference>
<dbReference type="GO" id="GO:0006412">
    <property type="term" value="P:translation"/>
    <property type="evidence" value="ECO:0007669"/>
    <property type="project" value="InterPro"/>
</dbReference>
<keyword evidence="8" id="KW-1185">Reference proteome</keyword>
<reference evidence="7" key="1">
    <citation type="submission" date="2021-12" db="EMBL/GenBank/DDBJ databases">
        <authorList>
            <person name="King R."/>
        </authorList>
    </citation>
    <scope>NUCLEOTIDE SEQUENCE</scope>
</reference>
<comment type="similarity">
    <text evidence="1">Belongs to the universal ribosomal protein uL3 family.</text>
</comment>
<dbReference type="AlphaFoldDB" id="A0A9P0C324"/>
<dbReference type="FunFam" id="2.40.30.10:FF:000049">
    <property type="entry name" value="39S ribosomal protein L3, mitochondrial"/>
    <property type="match status" value="1"/>
</dbReference>
<dbReference type="EMBL" id="OU893343">
    <property type="protein sequence ID" value="CAH0748816.1"/>
    <property type="molecule type" value="Genomic_DNA"/>
</dbReference>
<evidence type="ECO:0000256" key="4">
    <source>
        <dbReference type="ARBA" id="ARBA00035209"/>
    </source>
</evidence>
<evidence type="ECO:0000256" key="1">
    <source>
        <dbReference type="ARBA" id="ARBA00006540"/>
    </source>
</evidence>
<proteinExistence type="inferred from homology"/>
<evidence type="ECO:0000256" key="5">
    <source>
        <dbReference type="ARBA" id="ARBA00035396"/>
    </source>
</evidence>
<dbReference type="OrthoDB" id="274683at2759"/>
<organism evidence="7 8">
    <name type="scientific">Diatraea saccharalis</name>
    <name type="common">sugarcane borer</name>
    <dbReference type="NCBI Taxonomy" id="40085"/>
    <lineage>
        <taxon>Eukaryota</taxon>
        <taxon>Metazoa</taxon>
        <taxon>Ecdysozoa</taxon>
        <taxon>Arthropoda</taxon>
        <taxon>Hexapoda</taxon>
        <taxon>Insecta</taxon>
        <taxon>Pterygota</taxon>
        <taxon>Neoptera</taxon>
        <taxon>Endopterygota</taxon>
        <taxon>Lepidoptera</taxon>
        <taxon>Glossata</taxon>
        <taxon>Ditrysia</taxon>
        <taxon>Pyraloidea</taxon>
        <taxon>Crambidae</taxon>
        <taxon>Crambinae</taxon>
        <taxon>Diatraea</taxon>
    </lineage>
</organism>
<evidence type="ECO:0000313" key="7">
    <source>
        <dbReference type="EMBL" id="CAH0748816.1"/>
    </source>
</evidence>
<name>A0A9P0C324_9NEOP</name>
<keyword evidence="3" id="KW-0687">Ribonucleoprotein</keyword>
<evidence type="ECO:0000256" key="6">
    <source>
        <dbReference type="SAM" id="MobiDB-lite"/>
    </source>
</evidence>
<dbReference type="SUPFAM" id="SSF50447">
    <property type="entry name" value="Translation proteins"/>
    <property type="match status" value="1"/>
</dbReference>
<dbReference type="InterPro" id="IPR000597">
    <property type="entry name" value="Ribosomal_uL3"/>
</dbReference>
<keyword evidence="2" id="KW-0689">Ribosomal protein</keyword>